<evidence type="ECO:0000313" key="1">
    <source>
        <dbReference type="EMBL" id="KAK9083625.1"/>
    </source>
</evidence>
<comment type="caution">
    <text evidence="1">The sequence shown here is derived from an EMBL/GenBank/DDBJ whole genome shotgun (WGS) entry which is preliminary data.</text>
</comment>
<gene>
    <name evidence="1" type="ORF">Scep_030096</name>
</gene>
<evidence type="ECO:0000313" key="2">
    <source>
        <dbReference type="Proteomes" id="UP001419268"/>
    </source>
</evidence>
<sequence length="80" mass="9435">MDKLCVTITISKPVDSRFLPPELFLCRKRESKFCCNSASRRLRKQEGCLQRARWIPWNRARSSLFCRKMFPNKNIASISI</sequence>
<name>A0AAP0HI87_9MAGN</name>
<organism evidence="1 2">
    <name type="scientific">Stephania cephalantha</name>
    <dbReference type="NCBI Taxonomy" id="152367"/>
    <lineage>
        <taxon>Eukaryota</taxon>
        <taxon>Viridiplantae</taxon>
        <taxon>Streptophyta</taxon>
        <taxon>Embryophyta</taxon>
        <taxon>Tracheophyta</taxon>
        <taxon>Spermatophyta</taxon>
        <taxon>Magnoliopsida</taxon>
        <taxon>Ranunculales</taxon>
        <taxon>Menispermaceae</taxon>
        <taxon>Menispermoideae</taxon>
        <taxon>Cissampelideae</taxon>
        <taxon>Stephania</taxon>
    </lineage>
</organism>
<reference evidence="1 2" key="1">
    <citation type="submission" date="2024-01" db="EMBL/GenBank/DDBJ databases">
        <title>Genome assemblies of Stephania.</title>
        <authorList>
            <person name="Yang L."/>
        </authorList>
    </citation>
    <scope>NUCLEOTIDE SEQUENCE [LARGE SCALE GENOMIC DNA]</scope>
    <source>
        <strain evidence="1">JXDWG</strain>
        <tissue evidence="1">Leaf</tissue>
    </source>
</reference>
<protein>
    <submittedName>
        <fullName evidence="1">Uncharacterized protein</fullName>
    </submittedName>
</protein>
<dbReference type="AlphaFoldDB" id="A0AAP0HI87"/>
<dbReference type="EMBL" id="JBBNAG010000013">
    <property type="protein sequence ID" value="KAK9083625.1"/>
    <property type="molecule type" value="Genomic_DNA"/>
</dbReference>
<proteinExistence type="predicted"/>
<dbReference type="Proteomes" id="UP001419268">
    <property type="component" value="Unassembled WGS sequence"/>
</dbReference>
<accession>A0AAP0HI87</accession>
<keyword evidence="2" id="KW-1185">Reference proteome</keyword>